<dbReference type="SUPFAM" id="SSF103473">
    <property type="entry name" value="MFS general substrate transporter"/>
    <property type="match status" value="1"/>
</dbReference>
<dbReference type="InterPro" id="IPR029058">
    <property type="entry name" value="AB_hydrolase_fold"/>
</dbReference>
<dbReference type="InterPro" id="IPR050814">
    <property type="entry name" value="Myo-inositol_Transporter"/>
</dbReference>
<dbReference type="Pfam" id="PF00083">
    <property type="entry name" value="Sugar_tr"/>
    <property type="match status" value="1"/>
</dbReference>
<dbReference type="SUPFAM" id="SSF53474">
    <property type="entry name" value="alpha/beta-Hydrolases"/>
    <property type="match status" value="1"/>
</dbReference>
<keyword evidence="11" id="KW-1185">Reference proteome</keyword>
<dbReference type="InterPro" id="IPR003663">
    <property type="entry name" value="Sugar/inositol_transpt"/>
</dbReference>
<dbReference type="GO" id="GO:0015798">
    <property type="term" value="P:myo-inositol transport"/>
    <property type="evidence" value="ECO:0007669"/>
    <property type="project" value="UniProtKB-ARBA"/>
</dbReference>
<dbReference type="PRINTS" id="PR00171">
    <property type="entry name" value="SUGRTRNSPORT"/>
</dbReference>
<name>A0A8H4L9X1_9HYPO</name>
<dbReference type="Pfam" id="PF02230">
    <property type="entry name" value="Abhydrolase_2"/>
    <property type="match status" value="1"/>
</dbReference>
<feature type="transmembrane region" description="Helical" evidence="8">
    <location>
        <begin position="274"/>
        <end position="295"/>
    </location>
</feature>
<dbReference type="PANTHER" id="PTHR48020">
    <property type="entry name" value="PROTON MYO-INOSITOL COTRANSPORTER"/>
    <property type="match status" value="1"/>
</dbReference>
<dbReference type="InterPro" id="IPR036259">
    <property type="entry name" value="MFS_trans_sf"/>
</dbReference>
<organism evidence="10 11">
    <name type="scientific">Fusarium albosuccineum</name>
    <dbReference type="NCBI Taxonomy" id="1237068"/>
    <lineage>
        <taxon>Eukaryota</taxon>
        <taxon>Fungi</taxon>
        <taxon>Dikarya</taxon>
        <taxon>Ascomycota</taxon>
        <taxon>Pezizomycotina</taxon>
        <taxon>Sordariomycetes</taxon>
        <taxon>Hypocreomycetidae</taxon>
        <taxon>Hypocreales</taxon>
        <taxon>Nectriaceae</taxon>
        <taxon>Fusarium</taxon>
        <taxon>Fusarium decemcellulare species complex</taxon>
    </lineage>
</organism>
<feature type="domain" description="Major facilitator superfamily (MFS) profile" evidence="9">
    <location>
        <begin position="114"/>
        <end position="548"/>
    </location>
</feature>
<reference evidence="10 11" key="1">
    <citation type="submission" date="2020-01" db="EMBL/GenBank/DDBJ databases">
        <title>Identification and distribution of gene clusters putatively required for synthesis of sphingolipid metabolism inhibitors in phylogenetically diverse species of the filamentous fungus Fusarium.</title>
        <authorList>
            <person name="Kim H.-S."/>
            <person name="Busman M."/>
            <person name="Brown D.W."/>
            <person name="Divon H."/>
            <person name="Uhlig S."/>
            <person name="Proctor R.H."/>
        </authorList>
    </citation>
    <scope>NUCLEOTIDE SEQUENCE [LARGE SCALE GENOMIC DNA]</scope>
    <source>
        <strain evidence="10 11">NRRL 20459</strain>
    </source>
</reference>
<evidence type="ECO:0000313" key="11">
    <source>
        <dbReference type="Proteomes" id="UP000554235"/>
    </source>
</evidence>
<comment type="similarity">
    <text evidence="2">Belongs to the major facilitator superfamily. Sugar transporter (TC 2.A.1.1) family.</text>
</comment>
<proteinExistence type="inferred from homology"/>
<evidence type="ECO:0000313" key="10">
    <source>
        <dbReference type="EMBL" id="KAF4464029.1"/>
    </source>
</evidence>
<evidence type="ECO:0000256" key="8">
    <source>
        <dbReference type="SAM" id="Phobius"/>
    </source>
</evidence>
<dbReference type="PROSITE" id="PS50850">
    <property type="entry name" value="MFS"/>
    <property type="match status" value="1"/>
</dbReference>
<keyword evidence="4 8" id="KW-0812">Transmembrane</keyword>
<accession>A0A8H4L9X1</accession>
<evidence type="ECO:0000256" key="5">
    <source>
        <dbReference type="ARBA" id="ARBA00022989"/>
    </source>
</evidence>
<evidence type="ECO:0000256" key="7">
    <source>
        <dbReference type="SAM" id="MobiDB-lite"/>
    </source>
</evidence>
<dbReference type="Gene3D" id="1.20.1250.20">
    <property type="entry name" value="MFS general substrate transporter like domains"/>
    <property type="match status" value="1"/>
</dbReference>
<keyword evidence="3" id="KW-0813">Transport</keyword>
<dbReference type="Proteomes" id="UP000554235">
    <property type="component" value="Unassembled WGS sequence"/>
</dbReference>
<evidence type="ECO:0000256" key="1">
    <source>
        <dbReference type="ARBA" id="ARBA00004141"/>
    </source>
</evidence>
<dbReference type="AlphaFoldDB" id="A0A8H4L9X1"/>
<feature type="transmembrane region" description="Helical" evidence="8">
    <location>
        <begin position="244"/>
        <end position="262"/>
    </location>
</feature>
<dbReference type="GO" id="GO:0016020">
    <property type="term" value="C:membrane"/>
    <property type="evidence" value="ECO:0007669"/>
    <property type="project" value="UniProtKB-SubCell"/>
</dbReference>
<feature type="transmembrane region" description="Helical" evidence="8">
    <location>
        <begin position="397"/>
        <end position="420"/>
    </location>
</feature>
<feature type="region of interest" description="Disordered" evidence="7">
    <location>
        <begin position="649"/>
        <end position="690"/>
    </location>
</feature>
<keyword evidence="5 8" id="KW-1133">Transmembrane helix</keyword>
<feature type="transmembrane region" description="Helical" evidence="8">
    <location>
        <begin position="427"/>
        <end position="444"/>
    </location>
</feature>
<dbReference type="Gene3D" id="3.40.50.1820">
    <property type="entry name" value="alpha/beta hydrolase"/>
    <property type="match status" value="1"/>
</dbReference>
<dbReference type="GO" id="GO:0022857">
    <property type="term" value="F:transmembrane transporter activity"/>
    <property type="evidence" value="ECO:0007669"/>
    <property type="project" value="InterPro"/>
</dbReference>
<evidence type="ECO:0000256" key="4">
    <source>
        <dbReference type="ARBA" id="ARBA00022692"/>
    </source>
</evidence>
<dbReference type="EMBL" id="JAADYS010001251">
    <property type="protein sequence ID" value="KAF4464029.1"/>
    <property type="molecule type" value="Genomic_DNA"/>
</dbReference>
<dbReference type="GO" id="GO:0015791">
    <property type="term" value="P:polyol transmembrane transport"/>
    <property type="evidence" value="ECO:0007669"/>
    <property type="project" value="UniProtKB-ARBA"/>
</dbReference>
<protein>
    <submittedName>
        <fullName evidence="10">Myo-inositol transport ITR1</fullName>
    </submittedName>
</protein>
<gene>
    <name evidence="10" type="ORF">FALBO_9135</name>
</gene>
<dbReference type="InterPro" id="IPR003140">
    <property type="entry name" value="PLipase/COase/thioEstase"/>
</dbReference>
<dbReference type="InterPro" id="IPR005828">
    <property type="entry name" value="MFS_sugar_transport-like"/>
</dbReference>
<dbReference type="OrthoDB" id="5290825at2759"/>
<dbReference type="InterPro" id="IPR020846">
    <property type="entry name" value="MFS_dom"/>
</dbReference>
<keyword evidence="6 8" id="KW-0472">Membrane</keyword>
<evidence type="ECO:0000259" key="9">
    <source>
        <dbReference type="PROSITE" id="PS50850"/>
    </source>
</evidence>
<dbReference type="NCBIfam" id="TIGR00879">
    <property type="entry name" value="SP"/>
    <property type="match status" value="1"/>
</dbReference>
<dbReference type="FunFam" id="1.20.1250.20:FF:000474">
    <property type="entry name" value="Sugar transporter, putative"/>
    <property type="match status" value="1"/>
</dbReference>
<dbReference type="PANTHER" id="PTHR48020:SF26">
    <property type="entry name" value="MYO-INOSITOL TRANSPORTER, PUTATIVE (AFU_ORTHOLOGUE AFUA_4G01560)-RELATED"/>
    <property type="match status" value="1"/>
</dbReference>
<evidence type="ECO:0000256" key="3">
    <source>
        <dbReference type="ARBA" id="ARBA00022448"/>
    </source>
</evidence>
<evidence type="ECO:0000256" key="2">
    <source>
        <dbReference type="ARBA" id="ARBA00010992"/>
    </source>
</evidence>
<comment type="subcellular location">
    <subcellularLocation>
        <location evidence="1">Membrane</location>
        <topology evidence="1">Multi-pass membrane protein</topology>
    </subcellularLocation>
</comment>
<comment type="caution">
    <text evidence="10">The sequence shown here is derived from an EMBL/GenBank/DDBJ whole genome shotgun (WGS) entry which is preliminary data.</text>
</comment>
<feature type="transmembrane region" description="Helical" evidence="8">
    <location>
        <begin position="493"/>
        <end position="513"/>
    </location>
</feature>
<sequence>METVKEIPNQTLVSTPSGDGRTQTVRTESTTAVMQNPLADMTHDDLIADADNFVTEHKLIQHTDVFRKGALLAKVINTHKGYEAVAELTEAEKETLRYEDDHRWRAQPKMLYFLCALCAGCAIVQGMDQTVINGAQTFYFDEYNITDKALQGLTNGAPYASAALIGCWLNAPLNNWIGRRGTIAFSCLFACVTGFWQAAANNWTCLLVARFTLGLAVGAKSSTTPVYAAECAPKTIRGALTMMWQMWTAFGIMIGFASSLAFQNLKWPDEHSPWRWMIGSTSVPPLIVGALVYCLPESPRWYMDKGDFQKAFQSLCKLRKTELQAARDMYLAWKFLQVEHSSKEGRNLLKEFFTVRRNWRAAQSSWFCMLMQQFCGVNVIAYYSTQIFVDAGYTRPQALLASFGGGAINWLFALPAIWTIDTFGRRNLLLVTFPLMSLCLFWTGSNFAVDDDKTRLALLATSIYIFMAVYSPGLGPVPFTYSAEAFPLHIRALGMASATSITWTFNFLLSFTWPRMHQAFGAAGAFYWYATWNAVGWVFAYFLLPETKALTLEELDFVFSIRNREHARYYFKRLGWYVQRIMRTNPDPMPPLYHLDFPPEEVAAKTESRFLLSPWPKGFSCINATHNKKKAVFADELLFACENATRGAEMTDDDRRDVTRSSHSAQPAVSGLHSAPDPATAPSRPMQGYGPAHVLDSHPDSVHTHTMVFLHGRGSGAEEFAEELMASSLLSDGRSLQEALPGWRWVFPAAREVWSEVFEEFMPMWFELKDGRDGMGDGKGLSEAVGYVKKVLADERTRLGREKNGRLILGGISQGGAVGMWTVLSLMGQRDGDDLSEWMGGFVGSSSWIPFGDEVEKILKGDEPDIEFVRQLMGSRGQNRATIPILMGHGVDDAYVDVDLGRQAARILGQVGGDVDWREYEGAEQEGHWFKVPEQMDHIYGFLQRTVIDSQPVETGGQDPEMNS</sequence>
<evidence type="ECO:0000256" key="6">
    <source>
        <dbReference type="ARBA" id="ARBA00023136"/>
    </source>
</evidence>
<dbReference type="GO" id="GO:0016787">
    <property type="term" value="F:hydrolase activity"/>
    <property type="evidence" value="ECO:0007669"/>
    <property type="project" value="InterPro"/>
</dbReference>
<feature type="transmembrane region" description="Helical" evidence="8">
    <location>
        <begin position="456"/>
        <end position="481"/>
    </location>
</feature>
<feature type="transmembrane region" description="Helical" evidence="8">
    <location>
        <begin position="525"/>
        <end position="544"/>
    </location>
</feature>
<feature type="compositionally biased region" description="Polar residues" evidence="7">
    <location>
        <begin position="8"/>
        <end position="23"/>
    </location>
</feature>
<feature type="region of interest" description="Disordered" evidence="7">
    <location>
        <begin position="1"/>
        <end position="23"/>
    </location>
</feature>